<accession>A0A1I8IMC8</accession>
<evidence type="ECO:0000256" key="3">
    <source>
        <dbReference type="ARBA" id="ARBA00023186"/>
    </source>
</evidence>
<feature type="region of interest" description="Disordered" evidence="4">
    <location>
        <begin position="159"/>
        <end position="182"/>
    </location>
</feature>
<reference evidence="6" key="1">
    <citation type="submission" date="2016-11" db="UniProtKB">
        <authorList>
            <consortium name="WormBaseParasite"/>
        </authorList>
    </citation>
    <scope>IDENTIFICATION</scope>
</reference>
<dbReference type="PANTHER" id="PTHR15069:SF1">
    <property type="entry name" value="PROTEASOME ASSEMBLY CHAPERONE 1"/>
    <property type="match status" value="1"/>
</dbReference>
<evidence type="ECO:0000313" key="6">
    <source>
        <dbReference type="WBParaSite" id="maker-uti_cns_0014062-snap-gene-0.4-mRNA-1"/>
    </source>
</evidence>
<evidence type="ECO:0000256" key="4">
    <source>
        <dbReference type="SAM" id="MobiDB-lite"/>
    </source>
</evidence>
<organism evidence="5 6">
    <name type="scientific">Macrostomum lignano</name>
    <dbReference type="NCBI Taxonomy" id="282301"/>
    <lineage>
        <taxon>Eukaryota</taxon>
        <taxon>Metazoa</taxon>
        <taxon>Spiralia</taxon>
        <taxon>Lophotrochozoa</taxon>
        <taxon>Platyhelminthes</taxon>
        <taxon>Rhabditophora</taxon>
        <taxon>Macrostomorpha</taxon>
        <taxon>Macrostomida</taxon>
        <taxon>Macrostomidae</taxon>
        <taxon>Macrostomum</taxon>
    </lineage>
</organism>
<dbReference type="Proteomes" id="UP000095280">
    <property type="component" value="Unplaced"/>
</dbReference>
<dbReference type="AlphaFoldDB" id="A0A1I8IMC8"/>
<evidence type="ECO:0000256" key="2">
    <source>
        <dbReference type="ARBA" id="ARBA00019180"/>
    </source>
</evidence>
<feature type="compositionally biased region" description="Acidic residues" evidence="4">
    <location>
        <begin position="161"/>
        <end position="174"/>
    </location>
</feature>
<name>A0A1I8IMC8_9PLAT</name>
<dbReference type="WBParaSite" id="maker-uti_cns_0014062-snap-gene-0.4-mRNA-1">
    <property type="protein sequence ID" value="maker-uti_cns_0014062-snap-gene-0.4-mRNA-1"/>
    <property type="gene ID" value="maker-uti_cns_0014062-snap-gene-0.4"/>
</dbReference>
<dbReference type="GO" id="GO:0070628">
    <property type="term" value="F:proteasome binding"/>
    <property type="evidence" value="ECO:0007669"/>
    <property type="project" value="TreeGrafter"/>
</dbReference>
<evidence type="ECO:0000256" key="1">
    <source>
        <dbReference type="ARBA" id="ARBA00005261"/>
    </source>
</evidence>
<evidence type="ECO:0000313" key="5">
    <source>
        <dbReference type="Proteomes" id="UP000095280"/>
    </source>
</evidence>
<dbReference type="PANTHER" id="PTHR15069">
    <property type="entry name" value="PROTEASOME ASSEMBLY CHAPERONE 1"/>
    <property type="match status" value="1"/>
</dbReference>
<dbReference type="InterPro" id="IPR016565">
    <property type="entry name" value="Proteasome_assmbl_chp_1"/>
</dbReference>
<protein>
    <recommendedName>
        <fullName evidence="2">Proteasome assembly chaperone 1</fullName>
    </recommendedName>
</protein>
<sequence length="449" mass="47122">LKTDPFEVAWVQGSVQVRRRRSQQWPGERLKSAAGTLVLARLLDGAAPDGASSRPVSRAAVALGRGAGRPSHIAFFAAADRAAGANSTVAAAAAAGRLTVVILENPDMSRCWRRCYSLSQASCCLEAFARQAAVATNSCFSMAADGPFPKRLPEFSRAVDDSEDSDWDGGEDQGGDSGRLKASDVRSCAMRLSPAARQQLAAGDRRVLDCSTLLVGVGPAACGFLTACVLGDDAEILGLISCGFPEAGLANSLGQTALGDFGCFLYRLKCNPQVLVCHAAAPVPPADCHEFVELLLSVLDVESLDLAVLGTQPLTSFQSAEPASSLVGPLLRCLRSSAMLGQGKAAGDAVQQLEPPNLLTGLPAQLLSVCQMRRVPAAAFVAFVAEADCDGEPHRLLPPDPAAMAAFRPALACQPLRYCRPAWPPNSDRVMRLLCRQPGANGSSAYLYT</sequence>
<comment type="similarity">
    <text evidence="1">Belongs to the PSMG1 family.</text>
</comment>
<proteinExistence type="inferred from homology"/>
<dbReference type="GO" id="GO:0080129">
    <property type="term" value="P:proteasome core complex assembly"/>
    <property type="evidence" value="ECO:0007669"/>
    <property type="project" value="TreeGrafter"/>
</dbReference>
<keyword evidence="3" id="KW-0143">Chaperone</keyword>
<dbReference type="GO" id="GO:0005783">
    <property type="term" value="C:endoplasmic reticulum"/>
    <property type="evidence" value="ECO:0007669"/>
    <property type="project" value="InterPro"/>
</dbReference>
<dbReference type="Pfam" id="PF16094">
    <property type="entry name" value="PAC1"/>
    <property type="match status" value="1"/>
</dbReference>
<keyword evidence="5" id="KW-1185">Reference proteome</keyword>